<dbReference type="AlphaFoldDB" id="A0A1F5MHT4"/>
<dbReference type="Gene3D" id="3.40.50.10330">
    <property type="entry name" value="Probable inorganic polyphosphate/atp-NAD kinase, domain 1"/>
    <property type="match status" value="1"/>
</dbReference>
<dbReference type="Gene3D" id="2.60.200.30">
    <property type="entry name" value="Probable inorganic polyphosphate/atp-NAD kinase, domain 2"/>
    <property type="match status" value="1"/>
</dbReference>
<evidence type="ECO:0000313" key="2">
    <source>
        <dbReference type="Proteomes" id="UP000178859"/>
    </source>
</evidence>
<dbReference type="GO" id="GO:0019674">
    <property type="term" value="P:NAD+ metabolic process"/>
    <property type="evidence" value="ECO:0007669"/>
    <property type="project" value="InterPro"/>
</dbReference>
<evidence type="ECO:0008006" key="3">
    <source>
        <dbReference type="Google" id="ProtNLM"/>
    </source>
</evidence>
<gene>
    <name evidence="1" type="ORF">A3I48_00740</name>
</gene>
<dbReference type="InterPro" id="IPR017438">
    <property type="entry name" value="ATP-NAD_kinase_N"/>
</dbReference>
<proteinExistence type="predicted"/>
<protein>
    <recommendedName>
        <fullName evidence="3">NAD(+) kinase</fullName>
    </recommendedName>
</protein>
<evidence type="ECO:0000313" key="1">
    <source>
        <dbReference type="EMBL" id="OGE64924.1"/>
    </source>
</evidence>
<dbReference type="InterPro" id="IPR017437">
    <property type="entry name" value="ATP-NAD_kinase_PpnK-typ_C"/>
</dbReference>
<comment type="caution">
    <text evidence="1">The sequence shown here is derived from an EMBL/GenBank/DDBJ whole genome shotgun (WGS) entry which is preliminary data.</text>
</comment>
<reference evidence="1 2" key="1">
    <citation type="journal article" date="2016" name="Nat. Commun.">
        <title>Thousands of microbial genomes shed light on interconnected biogeochemical processes in an aquifer system.</title>
        <authorList>
            <person name="Anantharaman K."/>
            <person name="Brown C.T."/>
            <person name="Hug L.A."/>
            <person name="Sharon I."/>
            <person name="Castelle C.J."/>
            <person name="Probst A.J."/>
            <person name="Thomas B.C."/>
            <person name="Singh A."/>
            <person name="Wilkins M.J."/>
            <person name="Karaoz U."/>
            <person name="Brodie E.L."/>
            <person name="Williams K.H."/>
            <person name="Hubbard S.S."/>
            <person name="Banfield J.F."/>
        </authorList>
    </citation>
    <scope>NUCLEOTIDE SEQUENCE [LARGE SCALE GENOMIC DNA]</scope>
</reference>
<dbReference type="GO" id="GO:0003951">
    <property type="term" value="F:NAD+ kinase activity"/>
    <property type="evidence" value="ECO:0007669"/>
    <property type="project" value="InterPro"/>
</dbReference>
<accession>A0A1F5MHT4</accession>
<dbReference type="InterPro" id="IPR016064">
    <property type="entry name" value="NAD/diacylglycerol_kinase_sf"/>
</dbReference>
<sequence>MKVLLYGKNSKNIESLVKTLGFEIVTSEPDLIISYGGDGTLLSCEREYPCIPKLPIRNSQVCIKCINHEDKIVLEKLLKWKLKLQNHQKLQTTFLYKTFYALNDFVVRNSDSVHTTRFKINGGKLLIGDGIVVATPFGSSGYYKSIARQTFQEGFGVAFNNTIEEMPPLILKEKDLINFQLIRGKATLSYDNSPEIFTIDEGSQLQFKLSDQVAKIYTDTSLRCPNCKITSD</sequence>
<dbReference type="SUPFAM" id="SSF111331">
    <property type="entry name" value="NAD kinase/diacylglycerol kinase-like"/>
    <property type="match status" value="1"/>
</dbReference>
<name>A0A1F5MHT4_9BACT</name>
<organism evidence="1 2">
    <name type="scientific">Candidatus Daviesbacteria bacterium RIFCSPLOWO2_02_FULL_36_7</name>
    <dbReference type="NCBI Taxonomy" id="1797792"/>
    <lineage>
        <taxon>Bacteria</taxon>
        <taxon>Candidatus Daviesiibacteriota</taxon>
    </lineage>
</organism>
<dbReference type="EMBL" id="MFDT01000019">
    <property type="protein sequence ID" value="OGE64924.1"/>
    <property type="molecule type" value="Genomic_DNA"/>
</dbReference>
<dbReference type="Proteomes" id="UP000178859">
    <property type="component" value="Unassembled WGS sequence"/>
</dbReference>